<sequence length="669" mass="74729">MWKTRIPLALAALAASVASFSALAQSSADDLIRDARQAFVRKDKVKLTSLRNALMDARHPLAPWADYWSLNLRLPEARSEDLDAFYARWPGSYVEDRLRNDWLLELGRRRDWAAFSREVPRFKMNDDREVNCYRLLAEHQAGKDVRDAARKAWMAQKEADDGCHQLAKAQLDSERFMPEDVWRKVRHATEHARLRQARQAASLLGDHVAASTQDALDNPSRFINTRAIALGHARSELASIALGRLAASDPAAAARLLEERWAGALGGEHGAWAWAQTAKQAALALRPESLEWSRNAWDSLKSKLRDKPDWSDETLGWHARTALRLGGNTEKWVLSLRAIDAMSPEERADPTWRYWRARALQGLAKPGSAGDEQREQARGLLKDLSDELHFYGQLASEDLGAVQPLPPKPAAPTAPERDAARNHPGLQRALAALALGLRSEGVREWNFSLIGMTDRELLAAAQLACSREIWDRCINSSERSKTEVDMEQRFPWPLRDEVVPRAREAGLDPAYVYGLIRQESRFIIAARSHVGASGLMQIMPATASWTAKRIGLPYKPEMITDRDTNLRLGNAYLKMVLDDLGGSQAMAAAAYNAGPNRPRRWREGPVLETAIWIENIPLHETRDYVKRVLSNASYYAGLAAGKPVALKPRLGNTIGPRDAQAPAPDKELP</sequence>
<comment type="caution">
    <text evidence="6">The sequence shown here is derived from an EMBL/GenBank/DDBJ whole genome shotgun (WGS) entry which is preliminary data.</text>
</comment>
<dbReference type="EMBL" id="JAGQDG010000005">
    <property type="protein sequence ID" value="MBQ0936589.1"/>
    <property type="molecule type" value="Genomic_DNA"/>
</dbReference>
<dbReference type="SUPFAM" id="SSF53955">
    <property type="entry name" value="Lysozyme-like"/>
    <property type="match status" value="1"/>
</dbReference>
<dbReference type="PANTHER" id="PTHR37423">
    <property type="entry name" value="SOLUBLE LYTIC MUREIN TRANSGLYCOSYLASE-RELATED"/>
    <property type="match status" value="1"/>
</dbReference>
<accession>A0ABS5DZU6</accession>
<evidence type="ECO:0000256" key="2">
    <source>
        <dbReference type="ARBA" id="ARBA00022729"/>
    </source>
</evidence>
<feature type="signal peptide" evidence="4">
    <location>
        <begin position="1"/>
        <end position="24"/>
    </location>
</feature>
<dbReference type="SUPFAM" id="SSF48435">
    <property type="entry name" value="Bacterial muramidases"/>
    <property type="match status" value="1"/>
</dbReference>
<comment type="similarity">
    <text evidence="1">Belongs to the transglycosylase Slt family.</text>
</comment>
<dbReference type="Gene3D" id="1.10.530.10">
    <property type="match status" value="1"/>
</dbReference>
<evidence type="ECO:0000256" key="4">
    <source>
        <dbReference type="SAM" id="SignalP"/>
    </source>
</evidence>
<evidence type="ECO:0000256" key="1">
    <source>
        <dbReference type="ARBA" id="ARBA00007734"/>
    </source>
</evidence>
<feature type="region of interest" description="Disordered" evidence="3">
    <location>
        <begin position="400"/>
        <end position="420"/>
    </location>
</feature>
<evidence type="ECO:0000256" key="3">
    <source>
        <dbReference type="SAM" id="MobiDB-lite"/>
    </source>
</evidence>
<dbReference type="InterPro" id="IPR008258">
    <property type="entry name" value="Transglycosylase_SLT_dom_1"/>
</dbReference>
<dbReference type="CDD" id="cd13401">
    <property type="entry name" value="Slt70-like"/>
    <property type="match status" value="1"/>
</dbReference>
<evidence type="ECO:0000313" key="6">
    <source>
        <dbReference type="EMBL" id="MBQ0936589.1"/>
    </source>
</evidence>
<dbReference type="InterPro" id="IPR008939">
    <property type="entry name" value="Lytic_TGlycosylase_superhlx_U"/>
</dbReference>
<name>A0ABS5DZU6_9BURK</name>
<dbReference type="InterPro" id="IPR023346">
    <property type="entry name" value="Lysozyme-like_dom_sf"/>
</dbReference>
<feature type="chain" id="PRO_5045796009" evidence="4">
    <location>
        <begin position="25"/>
        <end position="669"/>
    </location>
</feature>
<gene>
    <name evidence="6" type="ORF">KAK11_14725</name>
</gene>
<feature type="domain" description="Transglycosylase SLT" evidence="5">
    <location>
        <begin position="503"/>
        <end position="603"/>
    </location>
</feature>
<reference evidence="6 7" key="1">
    <citation type="submission" date="2021-04" db="EMBL/GenBank/DDBJ databases">
        <title>The genome sequence of type strain Ideonella paludis KCTC 32238.</title>
        <authorList>
            <person name="Liu Y."/>
        </authorList>
    </citation>
    <scope>NUCLEOTIDE SEQUENCE [LARGE SCALE GENOMIC DNA]</scope>
    <source>
        <strain evidence="6 7">KCTC 32238</strain>
    </source>
</reference>
<keyword evidence="7" id="KW-1185">Reference proteome</keyword>
<evidence type="ECO:0000313" key="7">
    <source>
        <dbReference type="Proteomes" id="UP000672097"/>
    </source>
</evidence>
<evidence type="ECO:0000259" key="5">
    <source>
        <dbReference type="Pfam" id="PF01464"/>
    </source>
</evidence>
<dbReference type="Gene3D" id="1.25.20.10">
    <property type="entry name" value="Bacterial muramidases"/>
    <property type="match status" value="1"/>
</dbReference>
<dbReference type="PANTHER" id="PTHR37423:SF5">
    <property type="entry name" value="SOLUBLE LYTIC MUREIN TRANSGLYCOSYLASE"/>
    <property type="match status" value="1"/>
</dbReference>
<proteinExistence type="inferred from homology"/>
<feature type="region of interest" description="Disordered" evidence="3">
    <location>
        <begin position="649"/>
        <end position="669"/>
    </location>
</feature>
<protein>
    <submittedName>
        <fullName evidence="6">Lytic transglycosylase domain-containing protein</fullName>
    </submittedName>
</protein>
<dbReference type="RefSeq" id="WP_210809948.1">
    <property type="nucleotide sequence ID" value="NZ_JAGQDG010000005.1"/>
</dbReference>
<organism evidence="6 7">
    <name type="scientific">Ideonella paludis</name>
    <dbReference type="NCBI Taxonomy" id="1233411"/>
    <lineage>
        <taxon>Bacteria</taxon>
        <taxon>Pseudomonadati</taxon>
        <taxon>Pseudomonadota</taxon>
        <taxon>Betaproteobacteria</taxon>
        <taxon>Burkholderiales</taxon>
        <taxon>Sphaerotilaceae</taxon>
        <taxon>Ideonella</taxon>
    </lineage>
</organism>
<keyword evidence="2 4" id="KW-0732">Signal</keyword>
<dbReference type="Pfam" id="PF01464">
    <property type="entry name" value="SLT"/>
    <property type="match status" value="1"/>
</dbReference>
<dbReference type="Proteomes" id="UP000672097">
    <property type="component" value="Unassembled WGS sequence"/>
</dbReference>